<evidence type="ECO:0000256" key="2">
    <source>
        <dbReference type="ARBA" id="ARBA00004940"/>
    </source>
</evidence>
<dbReference type="GO" id="GO:0000105">
    <property type="term" value="P:L-histidine biosynthetic process"/>
    <property type="evidence" value="ECO:0007669"/>
    <property type="project" value="UniProtKB-UniRule"/>
</dbReference>
<dbReference type="PIRSF" id="PIRSF000099">
    <property type="entry name" value="Histidinol_dh"/>
    <property type="match status" value="1"/>
</dbReference>
<feature type="binding site" evidence="12 17">
    <location>
        <position position="273"/>
    </location>
    <ligand>
        <name>Zn(2+)</name>
        <dbReference type="ChEBI" id="CHEBI:29105"/>
    </ligand>
</feature>
<evidence type="ECO:0000256" key="1">
    <source>
        <dbReference type="ARBA" id="ARBA00003850"/>
    </source>
</evidence>
<protein>
    <recommendedName>
        <fullName evidence="5 12">Histidinol dehydrogenase</fullName>
        <shortName evidence="12">HDH</shortName>
        <ecNumber evidence="4 12">1.1.1.23</ecNumber>
    </recommendedName>
</protein>
<dbReference type="FunFam" id="3.40.50.1980:FF:000001">
    <property type="entry name" value="Histidinol dehydrogenase"/>
    <property type="match status" value="1"/>
</dbReference>
<feature type="binding site" evidence="12 16">
    <location>
        <position position="373"/>
    </location>
    <ligand>
        <name>substrate</name>
    </ligand>
</feature>
<evidence type="ECO:0000313" key="19">
    <source>
        <dbReference type="EMBL" id="MCG4618483.1"/>
    </source>
</evidence>
<evidence type="ECO:0000256" key="8">
    <source>
        <dbReference type="ARBA" id="ARBA00023002"/>
    </source>
</evidence>
<dbReference type="InterPro" id="IPR022695">
    <property type="entry name" value="Histidinol_DH_monofunct"/>
</dbReference>
<evidence type="ECO:0000256" key="17">
    <source>
        <dbReference type="PIRSR" id="PIRSR000099-4"/>
    </source>
</evidence>
<name>A0AAJ1BCR2_9ACTO</name>
<dbReference type="Proteomes" id="UP001200537">
    <property type="component" value="Unassembled WGS sequence"/>
</dbReference>
<feature type="binding site" evidence="12 15">
    <location>
        <position position="129"/>
    </location>
    <ligand>
        <name>NAD(+)</name>
        <dbReference type="ChEBI" id="CHEBI:57540"/>
    </ligand>
</feature>
<sequence length="441" mass="46656">MLSITDFRTTMPTGMELRQALPRAQMNIEDAAEKILPVMQAVKTRGAAALRELSEQFDGVRPKNLRVPAEELAQALEQLDPAVREAMDISIAHNRAGHRAQVPSERVTEIMPGGIVRQRWVPVERVGLYVPGGLAVYPSSVIMNVVTAQEAGVSQIAVASPPQTRFGGKVHPTILAACQLLGVKEVYAVGGAQAIAMFAYGASGEEGVDPDPLCQPVDVITGPGNIYVAAAKRLVRAVCGIDAEAGPTEIGIIADQSANATLVAADMISQAEHDPNAASVLFTDSPELASAVEKEIVPAAQRTKHSQRVCQALSGPQSGIVLVADIDSAIAAVNAYAPEHLEIHTVEAKVVAEKIRNAGAIFVGPYTPVPLGDYLAGSNHVLPTGGTARYEGGLSVMAYLKPMQQIEYQRAALETMARPLTAFADAEDLPAHEEAVNCRFS</sequence>
<reference evidence="19" key="1">
    <citation type="submission" date="2022-01" db="EMBL/GenBank/DDBJ databases">
        <title>Collection of gut derived symbiotic bacterial strains cultured from healthy donors.</title>
        <authorList>
            <person name="Lin H."/>
            <person name="Kohout C."/>
            <person name="Waligurski E."/>
            <person name="Pamer E.G."/>
        </authorList>
    </citation>
    <scope>NUCLEOTIDE SEQUENCE</scope>
    <source>
        <strain evidence="19">DFI.7.46</strain>
    </source>
</reference>
<dbReference type="EMBL" id="JAKNHJ010000017">
    <property type="protein sequence ID" value="MCG4618483.1"/>
    <property type="molecule type" value="Genomic_DNA"/>
</dbReference>
<organism evidence="19 20">
    <name type="scientific">Varibaculum cambriense</name>
    <dbReference type="NCBI Taxonomy" id="184870"/>
    <lineage>
        <taxon>Bacteria</taxon>
        <taxon>Bacillati</taxon>
        <taxon>Actinomycetota</taxon>
        <taxon>Actinomycetes</taxon>
        <taxon>Actinomycetales</taxon>
        <taxon>Actinomycetaceae</taxon>
        <taxon>Varibaculum</taxon>
    </lineage>
</organism>
<evidence type="ECO:0000256" key="9">
    <source>
        <dbReference type="ARBA" id="ARBA00023027"/>
    </source>
</evidence>
<feature type="binding site" evidence="12 15">
    <location>
        <position position="193"/>
    </location>
    <ligand>
        <name>NAD(+)</name>
        <dbReference type="ChEBI" id="CHEBI:57540"/>
    </ligand>
</feature>
<comment type="caution">
    <text evidence="19">The sequence shown here is derived from an EMBL/GenBank/DDBJ whole genome shotgun (WGS) entry which is preliminary data.</text>
</comment>
<feature type="active site" description="Proton acceptor" evidence="12 14">
    <location>
        <position position="339"/>
    </location>
</feature>
<proteinExistence type="inferred from homology"/>
<dbReference type="PANTHER" id="PTHR21256:SF2">
    <property type="entry name" value="HISTIDINE BIOSYNTHESIS TRIFUNCTIONAL PROTEIN"/>
    <property type="match status" value="1"/>
</dbReference>
<feature type="binding site" evidence="12 16">
    <location>
        <position position="427"/>
    </location>
    <ligand>
        <name>substrate</name>
    </ligand>
</feature>
<dbReference type="AlphaFoldDB" id="A0AAJ1BCR2"/>
<dbReference type="NCBIfam" id="TIGR00069">
    <property type="entry name" value="hisD"/>
    <property type="match status" value="1"/>
</dbReference>
<dbReference type="EC" id="1.1.1.23" evidence="4 12"/>
<evidence type="ECO:0000256" key="11">
    <source>
        <dbReference type="ARBA" id="ARBA00049489"/>
    </source>
</evidence>
<dbReference type="GO" id="GO:0005829">
    <property type="term" value="C:cytosol"/>
    <property type="evidence" value="ECO:0007669"/>
    <property type="project" value="TreeGrafter"/>
</dbReference>
<keyword evidence="12" id="KW-0028">Amino-acid biosynthesis</keyword>
<feature type="binding site" evidence="12 16">
    <location>
        <position position="270"/>
    </location>
    <ligand>
        <name>substrate</name>
    </ligand>
</feature>
<keyword evidence="8 12" id="KW-0560">Oxidoreductase</keyword>
<feature type="binding site" evidence="12 16">
    <location>
        <position position="273"/>
    </location>
    <ligand>
        <name>substrate</name>
    </ligand>
</feature>
<feature type="binding site" evidence="12 15">
    <location>
        <position position="225"/>
    </location>
    <ligand>
        <name>NAD(+)</name>
        <dbReference type="ChEBI" id="CHEBI:57540"/>
    </ligand>
</feature>
<evidence type="ECO:0000256" key="15">
    <source>
        <dbReference type="PIRSR" id="PIRSR000099-2"/>
    </source>
</evidence>
<comment type="pathway">
    <text evidence="2 12">Amino-acid biosynthesis; L-histidine biosynthesis; L-histidine from 5-phospho-alpha-D-ribose 1-diphosphate: step 9/9.</text>
</comment>
<evidence type="ECO:0000256" key="12">
    <source>
        <dbReference type="HAMAP-Rule" id="MF_01024"/>
    </source>
</evidence>
<keyword evidence="9 12" id="KW-0520">NAD</keyword>
<evidence type="ECO:0000256" key="4">
    <source>
        <dbReference type="ARBA" id="ARBA00012965"/>
    </source>
</evidence>
<evidence type="ECO:0000313" key="20">
    <source>
        <dbReference type="Proteomes" id="UP001200537"/>
    </source>
</evidence>
<evidence type="ECO:0000256" key="14">
    <source>
        <dbReference type="PIRSR" id="PIRSR000099-1"/>
    </source>
</evidence>
<comment type="function">
    <text evidence="1 12">Catalyzes the sequential NAD-dependent oxidations of L-histidinol to L-histidinaldehyde and then to L-histidine.</text>
</comment>
<dbReference type="RefSeq" id="WP_238128347.1">
    <property type="nucleotide sequence ID" value="NZ_JAKNHJ010000017.1"/>
</dbReference>
<evidence type="ECO:0000256" key="18">
    <source>
        <dbReference type="RuleBase" id="RU004175"/>
    </source>
</evidence>
<feature type="active site" description="Proton acceptor" evidence="12 14">
    <location>
        <position position="340"/>
    </location>
</feature>
<feature type="binding site" evidence="12 17">
    <location>
        <position position="432"/>
    </location>
    <ligand>
        <name>Zn(2+)</name>
        <dbReference type="ChEBI" id="CHEBI:29105"/>
    </ligand>
</feature>
<feature type="binding site" evidence="12 17">
    <location>
        <position position="373"/>
    </location>
    <ligand>
        <name>Zn(2+)</name>
        <dbReference type="ChEBI" id="CHEBI:29105"/>
    </ligand>
</feature>
<gene>
    <name evidence="12 19" type="primary">hisD</name>
    <name evidence="19" type="ORF">L0M99_08285</name>
</gene>
<dbReference type="PANTHER" id="PTHR21256">
    <property type="entry name" value="HISTIDINOL DEHYDROGENASE HDH"/>
    <property type="match status" value="1"/>
</dbReference>
<evidence type="ECO:0000256" key="7">
    <source>
        <dbReference type="ARBA" id="ARBA00022833"/>
    </source>
</evidence>
<dbReference type="HAMAP" id="MF_01024">
    <property type="entry name" value="HisD"/>
    <property type="match status" value="1"/>
</dbReference>
<feature type="binding site" evidence="12 16">
    <location>
        <position position="340"/>
    </location>
    <ligand>
        <name>substrate</name>
    </ligand>
</feature>
<dbReference type="Gene3D" id="3.40.50.1980">
    <property type="entry name" value="Nitrogenase molybdenum iron protein domain"/>
    <property type="match status" value="2"/>
</dbReference>
<dbReference type="InterPro" id="IPR001692">
    <property type="entry name" value="Histidinol_DH_CS"/>
</dbReference>
<dbReference type="InterPro" id="IPR016161">
    <property type="entry name" value="Ald_DH/histidinol_DH"/>
</dbReference>
<feature type="binding site" evidence="12 16">
    <location>
        <position position="248"/>
    </location>
    <ligand>
        <name>substrate</name>
    </ligand>
</feature>
<accession>A0AAJ1BCR2</accession>
<dbReference type="PRINTS" id="PR00083">
    <property type="entry name" value="HOLDHDRGNASE"/>
</dbReference>
<dbReference type="GO" id="GO:0004399">
    <property type="term" value="F:histidinol dehydrogenase activity"/>
    <property type="evidence" value="ECO:0007669"/>
    <property type="project" value="UniProtKB-UniRule"/>
</dbReference>
<dbReference type="CDD" id="cd06572">
    <property type="entry name" value="Histidinol_dh"/>
    <property type="match status" value="1"/>
</dbReference>
<dbReference type="GO" id="GO:0051287">
    <property type="term" value="F:NAD binding"/>
    <property type="evidence" value="ECO:0007669"/>
    <property type="project" value="InterPro"/>
</dbReference>
<comment type="similarity">
    <text evidence="3 12 13 18">Belongs to the histidinol dehydrogenase family.</text>
</comment>
<comment type="catalytic activity">
    <reaction evidence="11 12">
        <text>L-histidinol + 2 NAD(+) + H2O = L-histidine + 2 NADH + 3 H(+)</text>
        <dbReference type="Rhea" id="RHEA:20641"/>
        <dbReference type="ChEBI" id="CHEBI:15377"/>
        <dbReference type="ChEBI" id="CHEBI:15378"/>
        <dbReference type="ChEBI" id="CHEBI:57540"/>
        <dbReference type="ChEBI" id="CHEBI:57595"/>
        <dbReference type="ChEBI" id="CHEBI:57699"/>
        <dbReference type="ChEBI" id="CHEBI:57945"/>
        <dbReference type="EC" id="1.1.1.23"/>
    </reaction>
</comment>
<dbReference type="GO" id="GO:0008270">
    <property type="term" value="F:zinc ion binding"/>
    <property type="evidence" value="ECO:0007669"/>
    <property type="project" value="UniProtKB-UniRule"/>
</dbReference>
<dbReference type="SUPFAM" id="SSF53720">
    <property type="entry name" value="ALDH-like"/>
    <property type="match status" value="1"/>
</dbReference>
<keyword evidence="7 12" id="KW-0862">Zinc</keyword>
<dbReference type="InterPro" id="IPR012131">
    <property type="entry name" value="Hstdl_DH"/>
</dbReference>
<feature type="binding site" evidence="12 17">
    <location>
        <position position="270"/>
    </location>
    <ligand>
        <name>Zn(2+)</name>
        <dbReference type="ChEBI" id="CHEBI:29105"/>
    </ligand>
</feature>
<evidence type="ECO:0000256" key="10">
    <source>
        <dbReference type="ARBA" id="ARBA00023102"/>
    </source>
</evidence>
<dbReference type="Gene3D" id="1.20.5.1300">
    <property type="match status" value="1"/>
</dbReference>
<keyword evidence="10 12" id="KW-0368">Histidine biosynthesis</keyword>
<comment type="cofactor">
    <cofactor evidence="12 17">
        <name>Zn(2+)</name>
        <dbReference type="ChEBI" id="CHEBI:29105"/>
    </cofactor>
    <text evidence="12 17">Binds 1 zinc ion per subunit.</text>
</comment>
<dbReference type="Pfam" id="PF00815">
    <property type="entry name" value="Histidinol_dh"/>
    <property type="match status" value="1"/>
</dbReference>
<dbReference type="PROSITE" id="PS00611">
    <property type="entry name" value="HISOL_DEHYDROGENASE"/>
    <property type="match status" value="1"/>
</dbReference>
<keyword evidence="6 12" id="KW-0479">Metal-binding</keyword>
<evidence type="ECO:0000256" key="13">
    <source>
        <dbReference type="PIRNR" id="PIRNR000099"/>
    </source>
</evidence>
<evidence type="ECO:0000256" key="16">
    <source>
        <dbReference type="PIRSR" id="PIRSR000099-3"/>
    </source>
</evidence>
<evidence type="ECO:0000256" key="6">
    <source>
        <dbReference type="ARBA" id="ARBA00022723"/>
    </source>
</evidence>
<evidence type="ECO:0000256" key="3">
    <source>
        <dbReference type="ARBA" id="ARBA00010178"/>
    </source>
</evidence>
<evidence type="ECO:0000256" key="5">
    <source>
        <dbReference type="ARBA" id="ARBA00016531"/>
    </source>
</evidence>
<feature type="binding site" evidence="12 16">
    <location>
        <position position="432"/>
    </location>
    <ligand>
        <name>substrate</name>
    </ligand>
</feature>